<keyword evidence="3" id="KW-1185">Reference proteome</keyword>
<proteinExistence type="predicted"/>
<accession>A0ABP1D2E1</accession>
<protein>
    <submittedName>
        <fullName evidence="2">Uncharacterized protein</fullName>
    </submittedName>
</protein>
<feature type="compositionally biased region" description="Polar residues" evidence="1">
    <location>
        <begin position="56"/>
        <end position="68"/>
    </location>
</feature>
<feature type="region of interest" description="Disordered" evidence="1">
    <location>
        <begin position="204"/>
        <end position="225"/>
    </location>
</feature>
<evidence type="ECO:0000313" key="2">
    <source>
        <dbReference type="EMBL" id="CAL1702040.1"/>
    </source>
</evidence>
<gene>
    <name evidence="2" type="ORF">GFSPODELE1_LOCUS3852</name>
</gene>
<name>A0ABP1D2E1_9APHY</name>
<dbReference type="EMBL" id="OZ037945">
    <property type="protein sequence ID" value="CAL1702040.1"/>
    <property type="molecule type" value="Genomic_DNA"/>
</dbReference>
<dbReference type="Proteomes" id="UP001497453">
    <property type="component" value="Chromosome 2"/>
</dbReference>
<reference evidence="3" key="1">
    <citation type="submission" date="2024-04" db="EMBL/GenBank/DDBJ databases">
        <authorList>
            <person name="Shaw F."/>
            <person name="Minotto A."/>
        </authorList>
    </citation>
    <scope>NUCLEOTIDE SEQUENCE [LARGE SCALE GENOMIC DNA]</scope>
</reference>
<evidence type="ECO:0000256" key="1">
    <source>
        <dbReference type="SAM" id="MobiDB-lite"/>
    </source>
</evidence>
<feature type="region of interest" description="Disordered" evidence="1">
    <location>
        <begin position="39"/>
        <end position="68"/>
    </location>
</feature>
<evidence type="ECO:0000313" key="3">
    <source>
        <dbReference type="Proteomes" id="UP001497453"/>
    </source>
</evidence>
<organism evidence="2 3">
    <name type="scientific">Somion occarium</name>
    <dbReference type="NCBI Taxonomy" id="3059160"/>
    <lineage>
        <taxon>Eukaryota</taxon>
        <taxon>Fungi</taxon>
        <taxon>Dikarya</taxon>
        <taxon>Basidiomycota</taxon>
        <taxon>Agaricomycotina</taxon>
        <taxon>Agaricomycetes</taxon>
        <taxon>Polyporales</taxon>
        <taxon>Cerrenaceae</taxon>
        <taxon>Somion</taxon>
    </lineage>
</organism>
<sequence>MSISVDDLVASLGANHIGQEAIDLAALQKQLSQALPKHTGPTALDMQKVHHGGYTQPYNTPTNRTPSTSFSFEHARLARSRSCSVASRNARPESISEVSQELGYDDDRMDEDERMVDEMLFPSSPVSACSYSTHFPSNDHSFYPRSFQTDHPISTMHSPHSMEYGEASPTSTFANTDPFYLAQLQASQASTSASHFAFLGSPAQQSPFVPSSRRTRGSSIGRVSTFPGLTESSQTFALSAAAR</sequence>